<gene>
    <name evidence="1" type="ORF">LMI_2596</name>
</gene>
<dbReference type="Proteomes" id="UP000032414">
    <property type="component" value="Chromosome I"/>
</dbReference>
<proteinExistence type="predicted"/>
<accession>A0A098GIN4</accession>
<dbReference type="EMBL" id="LN614830">
    <property type="protein sequence ID" value="CEG61857.1"/>
    <property type="molecule type" value="Genomic_DNA"/>
</dbReference>
<name>A0A098GIN4_LEGMI</name>
<evidence type="ECO:0000313" key="2">
    <source>
        <dbReference type="Proteomes" id="UP000032414"/>
    </source>
</evidence>
<dbReference type="KEGG" id="tmc:LMI_2596"/>
<organism evidence="1 2">
    <name type="scientific">Legionella micdadei</name>
    <name type="common">Tatlockia micdadei</name>
    <dbReference type="NCBI Taxonomy" id="451"/>
    <lineage>
        <taxon>Bacteria</taxon>
        <taxon>Pseudomonadati</taxon>
        <taxon>Pseudomonadota</taxon>
        <taxon>Gammaproteobacteria</taxon>
        <taxon>Legionellales</taxon>
        <taxon>Legionellaceae</taxon>
        <taxon>Legionella</taxon>
    </lineage>
</organism>
<dbReference type="HOGENOM" id="CLU_3223145_0_0_6"/>
<evidence type="ECO:0000313" key="1">
    <source>
        <dbReference type="EMBL" id="CEG61857.1"/>
    </source>
</evidence>
<protein>
    <submittedName>
        <fullName evidence="1">Uncharacterized protein</fullName>
    </submittedName>
</protein>
<dbReference type="AlphaFoldDB" id="A0A098GIN4"/>
<reference evidence="2" key="1">
    <citation type="submission" date="2014-09" db="EMBL/GenBank/DDBJ databases">
        <authorList>
            <person name="Gomez-Valero L."/>
        </authorList>
    </citation>
    <scope>NUCLEOTIDE SEQUENCE [LARGE SCALE GENOMIC DNA]</scope>
    <source>
        <strain evidence="2">ATCC33218</strain>
    </source>
</reference>
<sequence length="44" mass="5130">MNCILRALNESKWIVDKDPGRNSKKVKLDKQSLSLYWILPIDEA</sequence>